<dbReference type="Pfam" id="PF20684">
    <property type="entry name" value="Fung_rhodopsin"/>
    <property type="match status" value="1"/>
</dbReference>
<accession>A0A7C8IX38</accession>
<protein>
    <recommendedName>
        <fullName evidence="8">Rhodopsin domain-containing protein</fullName>
    </recommendedName>
</protein>
<dbReference type="AlphaFoldDB" id="A0A7C8IX38"/>
<dbReference type="PANTHER" id="PTHR33048">
    <property type="entry name" value="PTH11-LIKE INTEGRAL MEMBRANE PROTEIN (AFU_ORTHOLOGUE AFUA_5G11245)"/>
    <property type="match status" value="1"/>
</dbReference>
<evidence type="ECO:0000313" key="10">
    <source>
        <dbReference type="Proteomes" id="UP000481858"/>
    </source>
</evidence>
<keyword evidence="10" id="KW-1185">Reference proteome</keyword>
<feature type="transmembrane region" description="Helical" evidence="7">
    <location>
        <begin position="179"/>
        <end position="205"/>
    </location>
</feature>
<organism evidence="9 10">
    <name type="scientific">Xylaria multiplex</name>
    <dbReference type="NCBI Taxonomy" id="323545"/>
    <lineage>
        <taxon>Eukaryota</taxon>
        <taxon>Fungi</taxon>
        <taxon>Dikarya</taxon>
        <taxon>Ascomycota</taxon>
        <taxon>Pezizomycotina</taxon>
        <taxon>Sordariomycetes</taxon>
        <taxon>Xylariomycetidae</taxon>
        <taxon>Xylariales</taxon>
        <taxon>Xylariaceae</taxon>
        <taxon>Xylaria</taxon>
    </lineage>
</organism>
<evidence type="ECO:0000256" key="6">
    <source>
        <dbReference type="SAM" id="MobiDB-lite"/>
    </source>
</evidence>
<evidence type="ECO:0000256" key="7">
    <source>
        <dbReference type="SAM" id="Phobius"/>
    </source>
</evidence>
<gene>
    <name evidence="9" type="ORF">GQX73_g950</name>
</gene>
<keyword evidence="2 7" id="KW-0812">Transmembrane</keyword>
<dbReference type="EMBL" id="WUBL01000005">
    <property type="protein sequence ID" value="KAF2972678.1"/>
    <property type="molecule type" value="Genomic_DNA"/>
</dbReference>
<comment type="similarity">
    <text evidence="5">Belongs to the SAT4 family.</text>
</comment>
<comment type="caution">
    <text evidence="9">The sequence shown here is derived from an EMBL/GenBank/DDBJ whole genome shotgun (WGS) entry which is preliminary data.</text>
</comment>
<feature type="compositionally biased region" description="Basic and acidic residues" evidence="6">
    <location>
        <begin position="319"/>
        <end position="348"/>
    </location>
</feature>
<dbReference type="Proteomes" id="UP000481858">
    <property type="component" value="Unassembled WGS sequence"/>
</dbReference>
<name>A0A7C8IX38_9PEZI</name>
<feature type="transmembrane region" description="Helical" evidence="7">
    <location>
        <begin position="54"/>
        <end position="75"/>
    </location>
</feature>
<keyword evidence="4 7" id="KW-0472">Membrane</keyword>
<evidence type="ECO:0000256" key="1">
    <source>
        <dbReference type="ARBA" id="ARBA00004141"/>
    </source>
</evidence>
<dbReference type="PANTHER" id="PTHR33048:SF167">
    <property type="entry name" value="INTEGRAL MEMBRANE PROTEIN"/>
    <property type="match status" value="1"/>
</dbReference>
<feature type="compositionally biased region" description="Polar residues" evidence="6">
    <location>
        <begin position="356"/>
        <end position="374"/>
    </location>
</feature>
<comment type="subcellular location">
    <subcellularLocation>
        <location evidence="1">Membrane</location>
        <topology evidence="1">Multi-pass membrane protein</topology>
    </subcellularLocation>
</comment>
<evidence type="ECO:0000256" key="3">
    <source>
        <dbReference type="ARBA" id="ARBA00022989"/>
    </source>
</evidence>
<feature type="domain" description="Rhodopsin" evidence="8">
    <location>
        <begin position="42"/>
        <end position="280"/>
    </location>
</feature>
<evidence type="ECO:0000313" key="9">
    <source>
        <dbReference type="EMBL" id="KAF2972678.1"/>
    </source>
</evidence>
<feature type="transmembrane region" description="Helical" evidence="7">
    <location>
        <begin position="22"/>
        <end position="42"/>
    </location>
</feature>
<dbReference type="InParanoid" id="A0A7C8IX38"/>
<feature type="compositionally biased region" description="Polar residues" evidence="6">
    <location>
        <begin position="293"/>
        <end position="308"/>
    </location>
</feature>
<feature type="region of interest" description="Disordered" evidence="6">
    <location>
        <begin position="293"/>
        <end position="388"/>
    </location>
</feature>
<evidence type="ECO:0000256" key="5">
    <source>
        <dbReference type="ARBA" id="ARBA00038359"/>
    </source>
</evidence>
<feature type="transmembrane region" description="Helical" evidence="7">
    <location>
        <begin position="217"/>
        <end position="241"/>
    </location>
</feature>
<evidence type="ECO:0000256" key="4">
    <source>
        <dbReference type="ARBA" id="ARBA00023136"/>
    </source>
</evidence>
<evidence type="ECO:0000259" key="8">
    <source>
        <dbReference type="Pfam" id="PF20684"/>
    </source>
</evidence>
<feature type="transmembrane region" description="Helical" evidence="7">
    <location>
        <begin position="136"/>
        <end position="159"/>
    </location>
</feature>
<sequence>MSSTGAGGTAAADPKLQEESSLPLLLGVVTAIHVLALIVSLLRLYSRIFLAKAFGWDDGFMLGSTISAFVSYTLYIYESQHGLGKHKVFVPADDLWKFGAANFAQTIINLLGLGLLKISLSFSLIRLSRNKTMIWILWGTIAFVTIYTIFAFLTLFLYCQPLSGFWDITSGAKCYSLQLFIRFALANTALSIFTDILLASLPIPVIWQLQLKVKIRLYLIAMLALGWGAVAIGVVKAIYQIQYNPLGDSTFEISVPTWAFIQLNVSIIAACAPQLKKLLRPILGLTTNSYKSSPYGNPSRGLGNTTGRSVGGRYMRQPSHADKTDGFELDERPIVSLEGHRAQGRSDDSGELGTHATASSQQDKMTHRSNSSDTIFREASPTGRNNRGIMRTTEVVITTA</sequence>
<keyword evidence="3 7" id="KW-1133">Transmembrane helix</keyword>
<dbReference type="InterPro" id="IPR049326">
    <property type="entry name" value="Rhodopsin_dom_fungi"/>
</dbReference>
<dbReference type="GO" id="GO:0016020">
    <property type="term" value="C:membrane"/>
    <property type="evidence" value="ECO:0007669"/>
    <property type="project" value="UniProtKB-SubCell"/>
</dbReference>
<feature type="transmembrane region" description="Helical" evidence="7">
    <location>
        <begin position="95"/>
        <end position="116"/>
    </location>
</feature>
<dbReference type="OrthoDB" id="5022096at2759"/>
<evidence type="ECO:0000256" key="2">
    <source>
        <dbReference type="ARBA" id="ARBA00022692"/>
    </source>
</evidence>
<reference evidence="9 10" key="1">
    <citation type="submission" date="2019-12" db="EMBL/GenBank/DDBJ databases">
        <title>Draft genome sequence of the ascomycete Xylaria multiplex DSM 110363.</title>
        <authorList>
            <person name="Buettner E."/>
            <person name="Kellner H."/>
        </authorList>
    </citation>
    <scope>NUCLEOTIDE SEQUENCE [LARGE SCALE GENOMIC DNA]</scope>
    <source>
        <strain evidence="9 10">DSM 110363</strain>
    </source>
</reference>
<proteinExistence type="inferred from homology"/>
<dbReference type="InterPro" id="IPR052337">
    <property type="entry name" value="SAT4-like"/>
</dbReference>